<organism evidence="2 3">
    <name type="scientific">Falsirhodobacter algicola</name>
    <dbReference type="NCBI Taxonomy" id="2692330"/>
    <lineage>
        <taxon>Bacteria</taxon>
        <taxon>Pseudomonadati</taxon>
        <taxon>Pseudomonadota</taxon>
        <taxon>Alphaproteobacteria</taxon>
        <taxon>Rhodobacterales</taxon>
        <taxon>Paracoccaceae</taxon>
        <taxon>Falsirhodobacter</taxon>
    </lineage>
</organism>
<sequence>MLRRLARALIALPLLALLAAVASWLLPAGGNHAGTYRWQGDDPRFGGFSGLDLAADGRRFTAITDKGDWLTGTILRDGTRITGIEATPLQALRAADGGPLPIPQSDAEGLVLAPDGTAFISFEQRVGLRRYAAMDGLPEALPDAPFRTLPFNAGLESVALDGGDLLTIPEAPNGETFTLWRLTDRWRRDFRIARRGIFRISDATVFEGRLYVLERAFLGFGFSTRVRRFDMDGGGEWTMFTTRPGKFDNLEGLGVWRDGADTVITMLSDDNFMPFERTEFVEYRFAD</sequence>
<reference evidence="2" key="1">
    <citation type="submission" date="2020-01" db="EMBL/GenBank/DDBJ databases">
        <authorList>
            <person name="Yang Y."/>
            <person name="Kwon Y.M."/>
        </authorList>
    </citation>
    <scope>NUCLEOTIDE SEQUENCE</scope>
    <source>
        <strain evidence="2">PG104</strain>
    </source>
</reference>
<dbReference type="EMBL" id="CP047289">
    <property type="protein sequence ID" value="QUS36107.1"/>
    <property type="molecule type" value="Genomic_DNA"/>
</dbReference>
<accession>A0A8J8MSY1</accession>
<dbReference type="InterPro" id="IPR027372">
    <property type="entry name" value="Phytase-like_dom"/>
</dbReference>
<evidence type="ECO:0000259" key="1">
    <source>
        <dbReference type="Pfam" id="PF13449"/>
    </source>
</evidence>
<keyword evidence="3" id="KW-1185">Reference proteome</keyword>
<dbReference type="RefSeq" id="WP_211783328.1">
    <property type="nucleotide sequence ID" value="NZ_CP047289.1"/>
</dbReference>
<dbReference type="PIRSF" id="PIRSF031900">
    <property type="entry name" value="UCP031900"/>
    <property type="match status" value="1"/>
</dbReference>
<dbReference type="Pfam" id="PF13449">
    <property type="entry name" value="Phytase-like"/>
    <property type="match status" value="1"/>
</dbReference>
<dbReference type="KEGG" id="fap:GR316_07380"/>
<dbReference type="SUPFAM" id="SSF50956">
    <property type="entry name" value="Thermostable phytase (3-phytase)"/>
    <property type="match status" value="1"/>
</dbReference>
<feature type="domain" description="Phytase-like" evidence="1">
    <location>
        <begin position="44"/>
        <end position="272"/>
    </location>
</feature>
<dbReference type="Proteomes" id="UP000679284">
    <property type="component" value="Chromosome"/>
</dbReference>
<evidence type="ECO:0000313" key="3">
    <source>
        <dbReference type="Proteomes" id="UP000679284"/>
    </source>
</evidence>
<gene>
    <name evidence="2" type="ORF">GR316_07380</name>
</gene>
<protein>
    <submittedName>
        <fullName evidence="2">Esterase-like activity of phytase family protein</fullName>
    </submittedName>
</protein>
<proteinExistence type="predicted"/>
<evidence type="ECO:0000313" key="2">
    <source>
        <dbReference type="EMBL" id="QUS36107.1"/>
    </source>
</evidence>
<dbReference type="InterPro" id="IPR014567">
    <property type="entry name" value="UCP031900"/>
</dbReference>
<name>A0A8J8MSY1_9RHOB</name>
<dbReference type="AlphaFoldDB" id="A0A8J8MSY1"/>